<gene>
    <name evidence="6" type="ORF">Sjap_023441</name>
</gene>
<evidence type="ECO:0000256" key="3">
    <source>
        <dbReference type="SAM" id="MobiDB-lite"/>
    </source>
</evidence>
<dbReference type="GO" id="GO:0003723">
    <property type="term" value="F:RNA binding"/>
    <property type="evidence" value="ECO:0007669"/>
    <property type="project" value="UniProtKB-UniRule"/>
</dbReference>
<sequence>MEQQSRLRHQHYCGLVMAPVVGPGFVAGRAVWAYFVMPETAPVPVPDGFNQGTIVVFNLDANVPVVKLKKIFEAYGQVKEMRETPLKRQQRFVEFFDVRDAARAVVEMDGKEIYGKSVVVDFSRPGGHRRRFSSSFNSTWNNNSSSSSSCHYPIISIDQQQPPPSFNVAKSYRRSSSSASSSSTSTSSQPQNTSKKNTSTTTLTSPTWNNNNNSNRRWSNNNHRSSMASLSINDGNCQEKVTSPSSSKKVINTNNSPSSVMKSQQHHGWTKQSKSRSWKGSGNGRQKGLLESHFLMNKEAMVDTRTTVMIKNIPNKYSQKLLLNMLDNHCIHCNEQIADGGGGDDDHLPMSSYDFVYLPIDFNNKCNVGYGFVNMTSPEAAWRLYQAFHMQHWEVFNSRKICEITYARLQGLEALKEHFKNSKFACETDEYLPVVFTPPRDGRHLTDPVPIGGHADAVTLKPMHAHNGVDGHEHELLLMGSGNSSSTSSETHDQIIS</sequence>
<keyword evidence="1 2" id="KW-0694">RNA-binding</keyword>
<dbReference type="AlphaFoldDB" id="A0AAP0EK25"/>
<feature type="compositionally biased region" description="Polar residues" evidence="3">
    <location>
        <begin position="227"/>
        <end position="263"/>
    </location>
</feature>
<dbReference type="Proteomes" id="UP001417504">
    <property type="component" value="Unassembled WGS sequence"/>
</dbReference>
<feature type="region of interest" description="Disordered" evidence="3">
    <location>
        <begin position="155"/>
        <end position="285"/>
    </location>
</feature>
<organism evidence="6 7">
    <name type="scientific">Stephania japonica</name>
    <dbReference type="NCBI Taxonomy" id="461633"/>
    <lineage>
        <taxon>Eukaryota</taxon>
        <taxon>Viridiplantae</taxon>
        <taxon>Streptophyta</taxon>
        <taxon>Embryophyta</taxon>
        <taxon>Tracheophyta</taxon>
        <taxon>Spermatophyta</taxon>
        <taxon>Magnoliopsida</taxon>
        <taxon>Ranunculales</taxon>
        <taxon>Menispermaceae</taxon>
        <taxon>Menispermoideae</taxon>
        <taxon>Cissampelideae</taxon>
        <taxon>Stephania</taxon>
    </lineage>
</organism>
<dbReference type="Pfam" id="PF00076">
    <property type="entry name" value="RRM_1"/>
    <property type="match status" value="1"/>
</dbReference>
<dbReference type="Gene3D" id="3.30.70.330">
    <property type="match status" value="2"/>
</dbReference>
<dbReference type="CDD" id="cd12530">
    <property type="entry name" value="RRM3_EAR1_like"/>
    <property type="match status" value="1"/>
</dbReference>
<keyword evidence="4" id="KW-1133">Transmembrane helix</keyword>
<dbReference type="InterPro" id="IPR012677">
    <property type="entry name" value="Nucleotide-bd_a/b_plait_sf"/>
</dbReference>
<accession>A0AAP0EK25</accession>
<dbReference type="SMART" id="SM00360">
    <property type="entry name" value="RRM"/>
    <property type="match status" value="1"/>
</dbReference>
<dbReference type="FunFam" id="3.30.70.330:FF:001402">
    <property type="entry name" value="Terminal EAR1-like 1"/>
    <property type="match status" value="1"/>
</dbReference>
<evidence type="ECO:0000259" key="5">
    <source>
        <dbReference type="PROSITE" id="PS50102"/>
    </source>
</evidence>
<keyword evidence="4" id="KW-0812">Transmembrane</keyword>
<evidence type="ECO:0000256" key="2">
    <source>
        <dbReference type="PROSITE-ProRule" id="PRU00176"/>
    </source>
</evidence>
<dbReference type="PANTHER" id="PTHR23189">
    <property type="entry name" value="RNA RECOGNITION MOTIF-CONTAINING"/>
    <property type="match status" value="1"/>
</dbReference>
<feature type="transmembrane region" description="Helical" evidence="4">
    <location>
        <begin position="12"/>
        <end position="35"/>
    </location>
</feature>
<feature type="compositionally biased region" description="Basic residues" evidence="3">
    <location>
        <begin position="264"/>
        <end position="277"/>
    </location>
</feature>
<dbReference type="Pfam" id="PF04059">
    <property type="entry name" value="RRM_2"/>
    <property type="match status" value="2"/>
</dbReference>
<protein>
    <recommendedName>
        <fullName evidence="5">RRM domain-containing protein</fullName>
    </recommendedName>
</protein>
<dbReference type="SUPFAM" id="SSF54928">
    <property type="entry name" value="RNA-binding domain, RBD"/>
    <property type="match status" value="2"/>
</dbReference>
<keyword evidence="7" id="KW-1185">Reference proteome</keyword>
<dbReference type="EMBL" id="JBBNAE010000010">
    <property type="protein sequence ID" value="KAK9090264.1"/>
    <property type="molecule type" value="Genomic_DNA"/>
</dbReference>
<evidence type="ECO:0000256" key="1">
    <source>
        <dbReference type="ARBA" id="ARBA00022884"/>
    </source>
</evidence>
<feature type="domain" description="RRM" evidence="5">
    <location>
        <begin position="52"/>
        <end position="125"/>
    </location>
</feature>
<proteinExistence type="predicted"/>
<evidence type="ECO:0000313" key="6">
    <source>
        <dbReference type="EMBL" id="KAK9090264.1"/>
    </source>
</evidence>
<dbReference type="PROSITE" id="PS50102">
    <property type="entry name" value="RRM"/>
    <property type="match status" value="1"/>
</dbReference>
<dbReference type="InterPro" id="IPR034458">
    <property type="entry name" value="EAR1-like_RRM3"/>
</dbReference>
<reference evidence="6 7" key="1">
    <citation type="submission" date="2024-01" db="EMBL/GenBank/DDBJ databases">
        <title>Genome assemblies of Stephania.</title>
        <authorList>
            <person name="Yang L."/>
        </authorList>
    </citation>
    <scope>NUCLEOTIDE SEQUENCE [LARGE SCALE GENOMIC DNA]</scope>
    <source>
        <strain evidence="6">QJT</strain>
        <tissue evidence="6">Leaf</tissue>
    </source>
</reference>
<feature type="compositionally biased region" description="Low complexity" evidence="3">
    <location>
        <begin position="175"/>
        <end position="226"/>
    </location>
</feature>
<dbReference type="InterPro" id="IPR007201">
    <property type="entry name" value="Mei2-like_Rrm_C"/>
</dbReference>
<dbReference type="InterPro" id="IPR035979">
    <property type="entry name" value="RBD_domain_sf"/>
</dbReference>
<evidence type="ECO:0000313" key="7">
    <source>
        <dbReference type="Proteomes" id="UP001417504"/>
    </source>
</evidence>
<comment type="caution">
    <text evidence="6">The sequence shown here is derived from an EMBL/GenBank/DDBJ whole genome shotgun (WGS) entry which is preliminary data.</text>
</comment>
<keyword evidence="4" id="KW-0472">Membrane</keyword>
<name>A0AAP0EK25_9MAGN</name>
<evidence type="ECO:0000256" key="4">
    <source>
        <dbReference type="SAM" id="Phobius"/>
    </source>
</evidence>
<dbReference type="InterPro" id="IPR000504">
    <property type="entry name" value="RRM_dom"/>
</dbReference>